<dbReference type="GO" id="GO:0004806">
    <property type="term" value="F:triacylglycerol lipase activity"/>
    <property type="evidence" value="ECO:0007669"/>
    <property type="project" value="InterPro"/>
</dbReference>
<dbReference type="Proteomes" id="UP000092600">
    <property type="component" value="Unassembled WGS sequence"/>
</dbReference>
<name>A0A199VFG8_ANACO</name>
<dbReference type="OrthoDB" id="438440at2759"/>
<sequence>MASQSPNNHYVIYRHEKIGLLHILSLLAFRRSLANYNFVECSGDKHVDLKNVQVDMHTARTLLVQKFLSVISKQLMIFGRVIELLLNLISINGGTISLMWKALTGSIKIPNSKAANYRSIIALIDDRLNFYKSESGINNFSLIELREGRLYKEYSDLAMMASKVAYENAAYIKEAVTDHWKMHFVGFYSCWNKFLNNNTTQAFIFTDKAEDAKLIVLAFRGTEPFNARDWITDIDLSCLYMGKLGYVHIGFLKALGIQDETDCQKGFPKELDVKPDQPIAYYTLREELQSLLRKHKSAKIVITGHSLGGALATIFPTLLGMHDQNDVLESLLGVLTFGQPRVGDAGFRDYVNSLMGSSYYRMVYRFDIVPRVPLDIPRIAPFKHGGICMYYNGWYTRKVVEEVPAPNYFDKEYIAPEYANAWGDLIKAFFLGITQGKYFKEGIISLLYRAMGLIVPGVASHSPRDYVNARRLSKIVTKTLFYDKSLF</sequence>
<dbReference type="Proteomes" id="UP000515123">
    <property type="component" value="Linkage group 2"/>
</dbReference>
<dbReference type="GO" id="GO:0006629">
    <property type="term" value="P:lipid metabolic process"/>
    <property type="evidence" value="ECO:0007669"/>
    <property type="project" value="InterPro"/>
</dbReference>
<dbReference type="Pfam" id="PF01764">
    <property type="entry name" value="Lipase_3"/>
    <property type="match status" value="1"/>
</dbReference>
<dbReference type="RefSeq" id="XP_020108693.1">
    <property type="nucleotide sequence ID" value="XM_020253104.1"/>
</dbReference>
<proteinExistence type="predicted"/>
<gene>
    <name evidence="5" type="primary">LOC109724316</name>
    <name evidence="2" type="ORF">ACMD2_22398</name>
</gene>
<protein>
    <submittedName>
        <fullName evidence="2">Lipase</fullName>
    </submittedName>
    <submittedName>
        <fullName evidence="5">Uncharacterized protein LOC109724316 isoform X1</fullName>
    </submittedName>
</protein>
<dbReference type="PANTHER" id="PTHR46086:SF17">
    <property type="entry name" value="ALPHA_BETA-HYDROLASES SUPERFAMILY PROTEIN"/>
    <property type="match status" value="1"/>
</dbReference>
<evidence type="ECO:0000313" key="3">
    <source>
        <dbReference type="Proteomes" id="UP000092600"/>
    </source>
</evidence>
<dbReference type="InterPro" id="IPR044819">
    <property type="entry name" value="OBL-like"/>
</dbReference>
<accession>A0A199VFG8</accession>
<dbReference type="InterPro" id="IPR029058">
    <property type="entry name" value="AB_hydrolase_fold"/>
</dbReference>
<evidence type="ECO:0000313" key="5">
    <source>
        <dbReference type="RefSeq" id="XP_020108693.1"/>
    </source>
</evidence>
<reference evidence="2 3" key="1">
    <citation type="journal article" date="2016" name="DNA Res.">
        <title>The draft genome of MD-2 pineapple using hybrid error correction of long reads.</title>
        <authorList>
            <person name="Redwan R.M."/>
            <person name="Saidin A."/>
            <person name="Kumar S.V."/>
        </authorList>
    </citation>
    <scope>NUCLEOTIDE SEQUENCE [LARGE SCALE GENOMIC DNA]</scope>
    <source>
        <strain evidence="3">cv. MD2</strain>
        <tissue evidence="2">Leaf</tissue>
    </source>
</reference>
<dbReference type="SUPFAM" id="SSF53474">
    <property type="entry name" value="alpha/beta-Hydrolases"/>
    <property type="match status" value="1"/>
</dbReference>
<dbReference type="AlphaFoldDB" id="A0A199VFG8"/>
<dbReference type="Gene3D" id="3.40.50.1820">
    <property type="entry name" value="alpha/beta hydrolase"/>
    <property type="match status" value="1"/>
</dbReference>
<evidence type="ECO:0000313" key="4">
    <source>
        <dbReference type="Proteomes" id="UP000515123"/>
    </source>
</evidence>
<organism evidence="2 3">
    <name type="scientific">Ananas comosus</name>
    <name type="common">Pineapple</name>
    <name type="synonym">Ananas ananas</name>
    <dbReference type="NCBI Taxonomy" id="4615"/>
    <lineage>
        <taxon>Eukaryota</taxon>
        <taxon>Viridiplantae</taxon>
        <taxon>Streptophyta</taxon>
        <taxon>Embryophyta</taxon>
        <taxon>Tracheophyta</taxon>
        <taxon>Spermatophyta</taxon>
        <taxon>Magnoliopsida</taxon>
        <taxon>Liliopsida</taxon>
        <taxon>Poales</taxon>
        <taxon>Bromeliaceae</taxon>
        <taxon>Bromelioideae</taxon>
        <taxon>Ananas</taxon>
    </lineage>
</organism>
<dbReference type="CDD" id="cd00519">
    <property type="entry name" value="Lipase_3"/>
    <property type="match status" value="1"/>
</dbReference>
<dbReference type="PANTHER" id="PTHR46086">
    <property type="entry name" value="ALPHA/BETA-HYDROLASES SUPERFAMILY PROTEIN"/>
    <property type="match status" value="1"/>
</dbReference>
<dbReference type="EMBL" id="LSRQ01001998">
    <property type="protein sequence ID" value="OAY75852.1"/>
    <property type="molecule type" value="Genomic_DNA"/>
</dbReference>
<feature type="domain" description="Fungal lipase-type" evidence="1">
    <location>
        <begin position="216"/>
        <end position="374"/>
    </location>
</feature>
<keyword evidence="4" id="KW-1185">Reference proteome</keyword>
<evidence type="ECO:0000259" key="1">
    <source>
        <dbReference type="Pfam" id="PF01764"/>
    </source>
</evidence>
<dbReference type="InterPro" id="IPR002921">
    <property type="entry name" value="Fungal_lipase-type"/>
</dbReference>
<reference evidence="5" key="2">
    <citation type="submission" date="2025-04" db="UniProtKB">
        <authorList>
            <consortium name="RefSeq"/>
        </authorList>
    </citation>
    <scope>IDENTIFICATION</scope>
    <source>
        <tissue evidence="5">Leaf</tissue>
    </source>
</reference>
<evidence type="ECO:0000313" key="2">
    <source>
        <dbReference type="EMBL" id="OAY75852.1"/>
    </source>
</evidence>
<dbReference type="Gramene" id="Aco022461.1.mrna1">
    <property type="protein sequence ID" value="Aco022461.1.mrna1"/>
    <property type="gene ID" value="Aco022461.1.path1"/>
</dbReference>
<dbReference type="GeneID" id="109724316"/>